<comment type="caution">
    <text evidence="4">The sequence shown here is derived from an EMBL/GenBank/DDBJ whole genome shotgun (WGS) entry which is preliminary data.</text>
</comment>
<dbReference type="SUPFAM" id="SSF55781">
    <property type="entry name" value="GAF domain-like"/>
    <property type="match status" value="2"/>
</dbReference>
<dbReference type="SMART" id="SM00065">
    <property type="entry name" value="GAF"/>
    <property type="match status" value="2"/>
</dbReference>
<dbReference type="SMART" id="SM00267">
    <property type="entry name" value="GGDEF"/>
    <property type="match status" value="1"/>
</dbReference>
<dbReference type="Pfam" id="PF01590">
    <property type="entry name" value="GAF"/>
    <property type="match status" value="1"/>
</dbReference>
<dbReference type="PANTHER" id="PTHR33121">
    <property type="entry name" value="CYCLIC DI-GMP PHOSPHODIESTERASE PDEF"/>
    <property type="match status" value="1"/>
</dbReference>
<dbReference type="InterPro" id="IPR003018">
    <property type="entry name" value="GAF"/>
</dbReference>
<dbReference type="InterPro" id="IPR050706">
    <property type="entry name" value="Cyclic-di-GMP_PDE-like"/>
</dbReference>
<evidence type="ECO:0000259" key="2">
    <source>
        <dbReference type="PROSITE" id="PS50883"/>
    </source>
</evidence>
<dbReference type="InterPro" id="IPR029016">
    <property type="entry name" value="GAF-like_dom_sf"/>
</dbReference>
<dbReference type="RefSeq" id="WP_087648454.1">
    <property type="nucleotide sequence ID" value="NZ_FCON02000119.1"/>
</dbReference>
<dbReference type="InterPro" id="IPR035919">
    <property type="entry name" value="EAL_sf"/>
</dbReference>
<dbReference type="GO" id="GO:0071111">
    <property type="term" value="F:cyclic-guanylate-specific phosphodiesterase activity"/>
    <property type="evidence" value="ECO:0007669"/>
    <property type="project" value="InterPro"/>
</dbReference>
<dbReference type="PROSITE" id="PS50887">
    <property type="entry name" value="GGDEF"/>
    <property type="match status" value="1"/>
</dbReference>
<name>A0A158KMM9_9BURK</name>
<dbReference type="SMART" id="SM00052">
    <property type="entry name" value="EAL"/>
    <property type="match status" value="1"/>
</dbReference>
<organism evidence="4 5">
    <name type="scientific">Caballeronia choica</name>
    <dbReference type="NCBI Taxonomy" id="326476"/>
    <lineage>
        <taxon>Bacteria</taxon>
        <taxon>Pseudomonadati</taxon>
        <taxon>Pseudomonadota</taxon>
        <taxon>Betaproteobacteria</taxon>
        <taxon>Burkholderiales</taxon>
        <taxon>Burkholderiaceae</taxon>
        <taxon>Caballeronia</taxon>
    </lineage>
</organism>
<gene>
    <name evidence="4" type="ORF">AWB68_06517</name>
</gene>
<dbReference type="Gene3D" id="3.30.450.40">
    <property type="match status" value="2"/>
</dbReference>
<dbReference type="PROSITE" id="PS50883">
    <property type="entry name" value="EAL"/>
    <property type="match status" value="1"/>
</dbReference>
<keyword evidence="5" id="KW-1185">Reference proteome</keyword>
<feature type="compositionally biased region" description="Low complexity" evidence="1">
    <location>
        <begin position="8"/>
        <end position="25"/>
    </location>
</feature>
<dbReference type="SUPFAM" id="SSF141868">
    <property type="entry name" value="EAL domain-like"/>
    <property type="match status" value="1"/>
</dbReference>
<dbReference type="InterPro" id="IPR001633">
    <property type="entry name" value="EAL_dom"/>
</dbReference>
<evidence type="ECO:0000256" key="1">
    <source>
        <dbReference type="SAM" id="MobiDB-lite"/>
    </source>
</evidence>
<dbReference type="Pfam" id="PF00563">
    <property type="entry name" value="EAL"/>
    <property type="match status" value="1"/>
</dbReference>
<dbReference type="EMBL" id="FCON02000119">
    <property type="protein sequence ID" value="SAL82438.1"/>
    <property type="molecule type" value="Genomic_DNA"/>
</dbReference>
<reference evidence="4" key="1">
    <citation type="submission" date="2016-01" db="EMBL/GenBank/DDBJ databases">
        <authorList>
            <person name="Peeters C."/>
        </authorList>
    </citation>
    <scope>NUCLEOTIDE SEQUENCE [LARGE SCALE GENOMIC DNA]</scope>
    <source>
        <strain evidence="4">LMG 22940</strain>
    </source>
</reference>
<dbReference type="PANTHER" id="PTHR33121:SF70">
    <property type="entry name" value="SIGNALING PROTEIN YKOW"/>
    <property type="match status" value="1"/>
</dbReference>
<dbReference type="Gene3D" id="3.30.70.270">
    <property type="match status" value="1"/>
</dbReference>
<protein>
    <submittedName>
        <fullName evidence="4">Diguanylate cyclase/phosphodiesterase with PAS/PAC sensor(S)</fullName>
    </submittedName>
</protein>
<dbReference type="Proteomes" id="UP000054770">
    <property type="component" value="Unassembled WGS sequence"/>
</dbReference>
<evidence type="ECO:0000313" key="4">
    <source>
        <dbReference type="EMBL" id="SAL82438.1"/>
    </source>
</evidence>
<feature type="domain" description="GGDEF" evidence="3">
    <location>
        <begin position="563"/>
        <end position="696"/>
    </location>
</feature>
<feature type="domain" description="EAL" evidence="2">
    <location>
        <begin position="705"/>
        <end position="958"/>
    </location>
</feature>
<evidence type="ECO:0000259" key="3">
    <source>
        <dbReference type="PROSITE" id="PS50887"/>
    </source>
</evidence>
<evidence type="ECO:0000313" key="5">
    <source>
        <dbReference type="Proteomes" id="UP000054770"/>
    </source>
</evidence>
<accession>A0A158KMM9</accession>
<dbReference type="InterPro" id="IPR000160">
    <property type="entry name" value="GGDEF_dom"/>
</dbReference>
<dbReference type="OrthoDB" id="9804951at2"/>
<sequence length="980" mass="109007">MSVSPKIAALPDSNDSDSDSAGAPSVDALLRSARGGGRPGAWAWYRAGEQLHLAGRGDGSLDCALDSAPDWPQSIAEERLAHLCAARGWHRWPTGRGESVLGWLVAPNALADDACLRELARRLGERVQTDALARAQNTQRVLYEIAYLASSVPERAAFLQGVHERLGTLIDAENFYLALYDRKSGRITYPYYVDVIDTEVVEAENYDVLNPSRLSMTARVLTTGQPLLIDAAMIRAAEAEGTFYCIGDRPEFWMGAPLKNASDEVFGMLAMQVYDVARVYSAEDRALFLVVARHVAMALDRILHRADLEEQVARRTSELSRVNAALRKGIAERERAEHLQAALFQIAELSSRPGDMLEFFGSLHGIVGELLYARNFYIALFDTDTQEVSFPYYVDEIVHEPPLPRRGQRGLTEYVIRQRRPCLIDASEALRLIAERVIDTGNENVRLRSWLGIPLFDGDDVRGVLAVQSYAPLVRYTPRDQELLTFVSRHIDTALSRRRAAEALHAANVELEARVQIRTRELDNANARLIHENSHDALTGLPNRSHLLHRLQAEWRAYGEHGRQVTVMFIDLDRFKVVNDSLGHHYGDLLLVQAAERLRNCLRGTDLLARLGGDEFAVLSPNSPLCDAVSIAERILAAFDLPFHIDDHVVFSSCSIGIVNADSQFHTEPADLLRDADTAMYRVKNAGRDSYVVFNQELRREVSDQVEREGALRNALKRDDELLPFFQPIVDVRSGDVVALEALVRWRQADGRIVGPGEFLPGVEGLRLIGRLDLYMLTRIAVILSDAQYANWPPVHVNCSSYSMTRPEFADEVLALLRRHGVAPTRVCLELTEGALVAEPDLARRTMQRLADNGMSVVLDDFGAGFSSLSYVHQYRFSGLKVDKSFILELTASARSRAIVRAIVRMAESLDLTLVAEGVEDAATLAVLRDMGAAQAQGYYFDKPMPLEQLMRSPLAQRLAHGYARASSPLVTVSRSATAR</sequence>
<dbReference type="CDD" id="cd01949">
    <property type="entry name" value="GGDEF"/>
    <property type="match status" value="1"/>
</dbReference>
<dbReference type="Gene3D" id="3.20.20.450">
    <property type="entry name" value="EAL domain"/>
    <property type="match status" value="1"/>
</dbReference>
<dbReference type="InterPro" id="IPR043128">
    <property type="entry name" value="Rev_trsase/Diguanyl_cyclase"/>
</dbReference>
<dbReference type="Pfam" id="PF13185">
    <property type="entry name" value="GAF_2"/>
    <property type="match status" value="1"/>
</dbReference>
<dbReference type="CDD" id="cd01948">
    <property type="entry name" value="EAL"/>
    <property type="match status" value="1"/>
</dbReference>
<dbReference type="Pfam" id="PF00990">
    <property type="entry name" value="GGDEF"/>
    <property type="match status" value="1"/>
</dbReference>
<dbReference type="SUPFAM" id="SSF55073">
    <property type="entry name" value="Nucleotide cyclase"/>
    <property type="match status" value="1"/>
</dbReference>
<proteinExistence type="predicted"/>
<dbReference type="NCBIfam" id="TIGR00254">
    <property type="entry name" value="GGDEF"/>
    <property type="match status" value="1"/>
</dbReference>
<dbReference type="InterPro" id="IPR029787">
    <property type="entry name" value="Nucleotide_cyclase"/>
</dbReference>
<dbReference type="AlphaFoldDB" id="A0A158KMM9"/>
<dbReference type="FunFam" id="3.30.70.270:FF:000001">
    <property type="entry name" value="Diguanylate cyclase domain protein"/>
    <property type="match status" value="1"/>
</dbReference>
<feature type="region of interest" description="Disordered" evidence="1">
    <location>
        <begin position="1"/>
        <end position="25"/>
    </location>
</feature>